<dbReference type="SUPFAM" id="SSF48452">
    <property type="entry name" value="TPR-like"/>
    <property type="match status" value="1"/>
</dbReference>
<dbReference type="Proteomes" id="UP001501175">
    <property type="component" value="Unassembled WGS sequence"/>
</dbReference>
<dbReference type="PROSITE" id="PS50005">
    <property type="entry name" value="TPR"/>
    <property type="match status" value="1"/>
</dbReference>
<evidence type="ECO:0000256" key="2">
    <source>
        <dbReference type="ARBA" id="ARBA00012438"/>
    </source>
</evidence>
<dbReference type="SMART" id="SM00028">
    <property type="entry name" value="TPR"/>
    <property type="match status" value="1"/>
</dbReference>
<evidence type="ECO:0000313" key="6">
    <source>
        <dbReference type="Proteomes" id="UP001501175"/>
    </source>
</evidence>
<dbReference type="EC" id="2.7.13.3" evidence="2"/>
<dbReference type="PANTHER" id="PTHR43065:SF42">
    <property type="entry name" value="TWO-COMPONENT SENSOR PPRA"/>
    <property type="match status" value="1"/>
</dbReference>
<dbReference type="EMBL" id="BAABHD010000084">
    <property type="protein sequence ID" value="GAA4469443.1"/>
    <property type="molecule type" value="Genomic_DNA"/>
</dbReference>
<evidence type="ECO:0000259" key="4">
    <source>
        <dbReference type="PROSITE" id="PS50109"/>
    </source>
</evidence>
<comment type="catalytic activity">
    <reaction evidence="1">
        <text>ATP + protein L-histidine = ADP + protein N-phospho-L-histidine.</text>
        <dbReference type="EC" id="2.7.13.3"/>
    </reaction>
</comment>
<dbReference type="PRINTS" id="PR00344">
    <property type="entry name" value="BCTRLSENSOR"/>
</dbReference>
<organism evidence="5 6">
    <name type="scientific">Nibrella saemangeumensis</name>
    <dbReference type="NCBI Taxonomy" id="1084526"/>
    <lineage>
        <taxon>Bacteria</taxon>
        <taxon>Pseudomonadati</taxon>
        <taxon>Bacteroidota</taxon>
        <taxon>Cytophagia</taxon>
        <taxon>Cytophagales</taxon>
        <taxon>Spirosomataceae</taxon>
        <taxon>Nibrella</taxon>
    </lineage>
</organism>
<dbReference type="PANTHER" id="PTHR43065">
    <property type="entry name" value="SENSOR HISTIDINE KINASE"/>
    <property type="match status" value="1"/>
</dbReference>
<dbReference type="Pfam" id="PF02518">
    <property type="entry name" value="HATPase_c"/>
    <property type="match status" value="1"/>
</dbReference>
<reference evidence="6" key="1">
    <citation type="journal article" date="2019" name="Int. J. Syst. Evol. Microbiol.">
        <title>The Global Catalogue of Microorganisms (GCM) 10K type strain sequencing project: providing services to taxonomists for standard genome sequencing and annotation.</title>
        <authorList>
            <consortium name="The Broad Institute Genomics Platform"/>
            <consortium name="The Broad Institute Genome Sequencing Center for Infectious Disease"/>
            <person name="Wu L."/>
            <person name="Ma J."/>
        </authorList>
    </citation>
    <scope>NUCLEOTIDE SEQUENCE [LARGE SCALE GENOMIC DNA]</scope>
    <source>
        <strain evidence="6">JCM 17927</strain>
    </source>
</reference>
<dbReference type="InterPro" id="IPR003594">
    <property type="entry name" value="HATPase_dom"/>
</dbReference>
<evidence type="ECO:0000256" key="3">
    <source>
        <dbReference type="PROSITE-ProRule" id="PRU00339"/>
    </source>
</evidence>
<dbReference type="SMART" id="SM00387">
    <property type="entry name" value="HATPase_c"/>
    <property type="match status" value="1"/>
</dbReference>
<feature type="domain" description="Histidine kinase" evidence="4">
    <location>
        <begin position="70"/>
        <end position="285"/>
    </location>
</feature>
<accession>A0ABP8NPZ7</accession>
<proteinExistence type="predicted"/>
<dbReference type="InterPro" id="IPR004358">
    <property type="entry name" value="Sig_transdc_His_kin-like_C"/>
</dbReference>
<sequence length="285" mass="31663">MLLLELSGNYQFFKSDTAVVLAQKAITLAHQIHFTKGEIKALTRLGEVLRLQGEYPPALEAHLKALQLSRQTHNIIEEANTLSFILTDLEESLQKITHHGKRADSIVKGMLQHSKVSSGQKEPTDLNQLADEYLKLAYHGIRAKDQNFNADLRLNLDFSLKPVNIIQQDIGRVLLNLYNNALYAVQQKQKQTQTGNGYLPQVEVTTHTTNGKVELRVKDNGTGIPTEILNKIYQPFFTTKPTGEGTGLGLSLTYDIITKGHGGELSVLTEAGRFTEFTVSLPVDS</sequence>
<keyword evidence="3" id="KW-0802">TPR repeat</keyword>
<protein>
    <recommendedName>
        <fullName evidence="2">histidine kinase</fullName>
        <ecNumber evidence="2">2.7.13.3</ecNumber>
    </recommendedName>
</protein>
<name>A0ABP8NPZ7_9BACT</name>
<dbReference type="SUPFAM" id="SSF55874">
    <property type="entry name" value="ATPase domain of HSP90 chaperone/DNA topoisomerase II/histidine kinase"/>
    <property type="match status" value="1"/>
</dbReference>
<dbReference type="InterPro" id="IPR019734">
    <property type="entry name" value="TPR_rpt"/>
</dbReference>
<dbReference type="InterPro" id="IPR036890">
    <property type="entry name" value="HATPase_C_sf"/>
</dbReference>
<dbReference type="InterPro" id="IPR005467">
    <property type="entry name" value="His_kinase_dom"/>
</dbReference>
<gene>
    <name evidence="5" type="ORF">GCM10023189_56470</name>
</gene>
<comment type="caution">
    <text evidence="5">The sequence shown here is derived from an EMBL/GenBank/DDBJ whole genome shotgun (WGS) entry which is preliminary data.</text>
</comment>
<dbReference type="Gene3D" id="1.25.40.10">
    <property type="entry name" value="Tetratricopeptide repeat domain"/>
    <property type="match status" value="1"/>
</dbReference>
<evidence type="ECO:0000256" key="1">
    <source>
        <dbReference type="ARBA" id="ARBA00000085"/>
    </source>
</evidence>
<feature type="repeat" description="TPR" evidence="3">
    <location>
        <begin position="39"/>
        <end position="72"/>
    </location>
</feature>
<dbReference type="InterPro" id="IPR011990">
    <property type="entry name" value="TPR-like_helical_dom_sf"/>
</dbReference>
<dbReference type="PROSITE" id="PS50109">
    <property type="entry name" value="HIS_KIN"/>
    <property type="match status" value="1"/>
</dbReference>
<evidence type="ECO:0000313" key="5">
    <source>
        <dbReference type="EMBL" id="GAA4469443.1"/>
    </source>
</evidence>
<dbReference type="Gene3D" id="3.30.565.10">
    <property type="entry name" value="Histidine kinase-like ATPase, C-terminal domain"/>
    <property type="match status" value="1"/>
</dbReference>
<keyword evidence="6" id="KW-1185">Reference proteome</keyword>